<keyword evidence="1" id="KW-0812">Transmembrane</keyword>
<feature type="transmembrane region" description="Helical" evidence="1">
    <location>
        <begin position="90"/>
        <end position="109"/>
    </location>
</feature>
<keyword evidence="3" id="KW-1185">Reference proteome</keyword>
<name>A0A6A6HEV3_VIRVR</name>
<gene>
    <name evidence="2" type="ORF">EV356DRAFT_531065</name>
</gene>
<accession>A0A6A6HEV3</accession>
<dbReference type="AlphaFoldDB" id="A0A6A6HEV3"/>
<keyword evidence="1" id="KW-1133">Transmembrane helix</keyword>
<proteinExistence type="predicted"/>
<sequence length="185" mass="21025">MPPRFYTRRTRTRIRLNQPDLLFHFMHWHLWFWGPSILLFIIGLFPAQTKMIFLISQVASLLITALLDLPADVASRVKTIDATIIGRMKTGALLVTAWLLESAVVYWVSEWSRQGFSWSAEALSLVYTLVMIIAVQTTLPAIVRCVKGMRFGGCKVVLLWSSLGLIEFGVVYCGNRYSIDGMRVL</sequence>
<feature type="transmembrane region" description="Helical" evidence="1">
    <location>
        <begin position="21"/>
        <end position="45"/>
    </location>
</feature>
<feature type="transmembrane region" description="Helical" evidence="1">
    <location>
        <begin position="115"/>
        <end position="135"/>
    </location>
</feature>
<feature type="transmembrane region" description="Helical" evidence="1">
    <location>
        <begin position="156"/>
        <end position="179"/>
    </location>
</feature>
<dbReference type="Proteomes" id="UP000800092">
    <property type="component" value="Unassembled WGS sequence"/>
</dbReference>
<dbReference type="OrthoDB" id="10646377at2759"/>
<protein>
    <submittedName>
        <fullName evidence="2">Uncharacterized protein</fullName>
    </submittedName>
</protein>
<evidence type="ECO:0000313" key="2">
    <source>
        <dbReference type="EMBL" id="KAF2236451.1"/>
    </source>
</evidence>
<organism evidence="2 3">
    <name type="scientific">Viridothelium virens</name>
    <name type="common">Speckled blister lichen</name>
    <name type="synonym">Trypethelium virens</name>
    <dbReference type="NCBI Taxonomy" id="1048519"/>
    <lineage>
        <taxon>Eukaryota</taxon>
        <taxon>Fungi</taxon>
        <taxon>Dikarya</taxon>
        <taxon>Ascomycota</taxon>
        <taxon>Pezizomycotina</taxon>
        <taxon>Dothideomycetes</taxon>
        <taxon>Dothideomycetes incertae sedis</taxon>
        <taxon>Trypetheliales</taxon>
        <taxon>Trypetheliaceae</taxon>
        <taxon>Viridothelium</taxon>
    </lineage>
</organism>
<keyword evidence="1" id="KW-0472">Membrane</keyword>
<dbReference type="EMBL" id="ML991785">
    <property type="protein sequence ID" value="KAF2236451.1"/>
    <property type="molecule type" value="Genomic_DNA"/>
</dbReference>
<reference evidence="2" key="1">
    <citation type="journal article" date="2020" name="Stud. Mycol.">
        <title>101 Dothideomycetes genomes: a test case for predicting lifestyles and emergence of pathogens.</title>
        <authorList>
            <person name="Haridas S."/>
            <person name="Albert R."/>
            <person name="Binder M."/>
            <person name="Bloem J."/>
            <person name="Labutti K."/>
            <person name="Salamov A."/>
            <person name="Andreopoulos B."/>
            <person name="Baker S."/>
            <person name="Barry K."/>
            <person name="Bills G."/>
            <person name="Bluhm B."/>
            <person name="Cannon C."/>
            <person name="Castanera R."/>
            <person name="Culley D."/>
            <person name="Daum C."/>
            <person name="Ezra D."/>
            <person name="Gonzalez J."/>
            <person name="Henrissat B."/>
            <person name="Kuo A."/>
            <person name="Liang C."/>
            <person name="Lipzen A."/>
            <person name="Lutzoni F."/>
            <person name="Magnuson J."/>
            <person name="Mondo S."/>
            <person name="Nolan M."/>
            <person name="Ohm R."/>
            <person name="Pangilinan J."/>
            <person name="Park H.-J."/>
            <person name="Ramirez L."/>
            <person name="Alfaro M."/>
            <person name="Sun H."/>
            <person name="Tritt A."/>
            <person name="Yoshinaga Y."/>
            <person name="Zwiers L.-H."/>
            <person name="Turgeon B."/>
            <person name="Goodwin S."/>
            <person name="Spatafora J."/>
            <person name="Crous P."/>
            <person name="Grigoriev I."/>
        </authorList>
    </citation>
    <scope>NUCLEOTIDE SEQUENCE</scope>
    <source>
        <strain evidence="2">Tuck. ex Michener</strain>
    </source>
</reference>
<feature type="transmembrane region" description="Helical" evidence="1">
    <location>
        <begin position="51"/>
        <end position="69"/>
    </location>
</feature>
<evidence type="ECO:0000313" key="3">
    <source>
        <dbReference type="Proteomes" id="UP000800092"/>
    </source>
</evidence>
<evidence type="ECO:0000256" key="1">
    <source>
        <dbReference type="SAM" id="Phobius"/>
    </source>
</evidence>